<protein>
    <submittedName>
        <fullName evidence="2">Uncharacterized protein</fullName>
    </submittedName>
</protein>
<accession>A0ABV6JCA6</accession>
<comment type="caution">
    <text evidence="2">The sequence shown here is derived from an EMBL/GenBank/DDBJ whole genome shotgun (WGS) entry which is preliminary data.</text>
</comment>
<sequence length="655" mass="75704">MKGSVQNDLIEKYINKYSKVEFEFIISLLPYAKVSDVIKKNEKRFREYTKGFNLQKLSLKKLQEIYYKSIFKSQNDLLVKHTELIINEFLRNIDEHISKAIEPAEYVRQKVENNDMKCFKELTALLLDYKFDSKEKVLIYFKMIDYELSENQINYISHDLEHYIYQKRIEEDLKKKISESYEIKIQEVSKQYEKLILDKEDQIIALKQLMEESKGNYVKELSLKDSLIKEIEKNHIKILDRVEQEHRQDITKKDKLEISLEQLNTTSKEKNELINSLRDIVELKYDEYCEIANKRWIEDNDKLIVEKNAIQSSINTLMSEKGNLVYAINELETLKSSLEEMITSLEGTGSGFLHNMQNLIQTIGYKSESPMNQSRLHIIPSKAIEIDQEVTTDKSFFVDDLADNLRISGISNEYSNDLAQYIFASISSKMSLLLVGCNTRKVANALSSIINGANAEIIIIPVGYDDCNELILNVTISTSKVILIENAVDNISESIYLPLLKENTDHILLFSMESAEHISMIPKSLMNYMIVVDIDSLVNYEPNPGELIKSVIDPNLFNVKLEPVSIRTNLRHIKPIDRFIKLSQVAIIKLAEVMSSIDKQNTPNALYDIIMFSLNMLCKQSGKTNELLEFVEQQEFSPVLNNMLRAAIGDNNNNE</sequence>
<proteinExistence type="predicted"/>
<feature type="coiled-coil region" evidence="1">
    <location>
        <begin position="253"/>
        <end position="280"/>
    </location>
</feature>
<dbReference type="Proteomes" id="UP001589818">
    <property type="component" value="Unassembled WGS sequence"/>
</dbReference>
<evidence type="ECO:0000256" key="1">
    <source>
        <dbReference type="SAM" id="Coils"/>
    </source>
</evidence>
<evidence type="ECO:0000313" key="2">
    <source>
        <dbReference type="EMBL" id="MFC0393541.1"/>
    </source>
</evidence>
<reference evidence="2 3" key="1">
    <citation type="submission" date="2024-09" db="EMBL/GenBank/DDBJ databases">
        <authorList>
            <person name="Sun Q."/>
            <person name="Mori K."/>
        </authorList>
    </citation>
    <scope>NUCLEOTIDE SEQUENCE [LARGE SCALE GENOMIC DNA]</scope>
    <source>
        <strain evidence="2 3">CCM 4839</strain>
    </source>
</reference>
<gene>
    <name evidence="2" type="ORF">ACFFJ8_19485</name>
</gene>
<keyword evidence="1" id="KW-0175">Coiled coil</keyword>
<keyword evidence="3" id="KW-1185">Reference proteome</keyword>
<dbReference type="RefSeq" id="WP_204821698.1">
    <property type="nucleotide sequence ID" value="NZ_JANHOF010000008.1"/>
</dbReference>
<name>A0ABV6JCA6_9BACL</name>
<feature type="coiled-coil region" evidence="1">
    <location>
        <begin position="178"/>
        <end position="212"/>
    </location>
</feature>
<dbReference type="EMBL" id="JBHLVF010000034">
    <property type="protein sequence ID" value="MFC0393541.1"/>
    <property type="molecule type" value="Genomic_DNA"/>
</dbReference>
<organism evidence="2 3">
    <name type="scientific">Paenibacillus mendelii</name>
    <dbReference type="NCBI Taxonomy" id="206163"/>
    <lineage>
        <taxon>Bacteria</taxon>
        <taxon>Bacillati</taxon>
        <taxon>Bacillota</taxon>
        <taxon>Bacilli</taxon>
        <taxon>Bacillales</taxon>
        <taxon>Paenibacillaceae</taxon>
        <taxon>Paenibacillus</taxon>
    </lineage>
</organism>
<evidence type="ECO:0000313" key="3">
    <source>
        <dbReference type="Proteomes" id="UP001589818"/>
    </source>
</evidence>